<feature type="compositionally biased region" description="Basic and acidic residues" evidence="1">
    <location>
        <begin position="35"/>
        <end position="45"/>
    </location>
</feature>
<feature type="region of interest" description="Disordered" evidence="1">
    <location>
        <begin position="1"/>
        <end position="45"/>
    </location>
</feature>
<proteinExistence type="predicted"/>
<evidence type="ECO:0000256" key="1">
    <source>
        <dbReference type="SAM" id="MobiDB-lite"/>
    </source>
</evidence>
<protein>
    <submittedName>
        <fullName evidence="2">Uncharacterized protein</fullName>
    </submittedName>
</protein>
<feature type="non-terminal residue" evidence="2">
    <location>
        <position position="45"/>
    </location>
</feature>
<name>A0A6J4KU91_9BACT</name>
<accession>A0A6J4KU91</accession>
<gene>
    <name evidence="2" type="ORF">AVDCRST_MAG40-1217</name>
</gene>
<feature type="non-terminal residue" evidence="2">
    <location>
        <position position="1"/>
    </location>
</feature>
<organism evidence="2">
    <name type="scientific">uncultured Gemmatimonadaceae bacterium</name>
    <dbReference type="NCBI Taxonomy" id="246130"/>
    <lineage>
        <taxon>Bacteria</taxon>
        <taxon>Pseudomonadati</taxon>
        <taxon>Gemmatimonadota</taxon>
        <taxon>Gemmatimonadia</taxon>
        <taxon>Gemmatimonadales</taxon>
        <taxon>Gemmatimonadaceae</taxon>
        <taxon>environmental samples</taxon>
    </lineage>
</organism>
<dbReference type="EMBL" id="CADCTX010000370">
    <property type="protein sequence ID" value="CAA9315524.1"/>
    <property type="molecule type" value="Genomic_DNA"/>
</dbReference>
<sequence length="45" mass="4857">ALPSLCRARDGGAAPPHRTRLSHVPLRPVSPGLQRADRHALQPRA</sequence>
<dbReference type="AlphaFoldDB" id="A0A6J4KU91"/>
<evidence type="ECO:0000313" key="2">
    <source>
        <dbReference type="EMBL" id="CAA9315524.1"/>
    </source>
</evidence>
<reference evidence="2" key="1">
    <citation type="submission" date="2020-02" db="EMBL/GenBank/DDBJ databases">
        <authorList>
            <person name="Meier V. D."/>
        </authorList>
    </citation>
    <scope>NUCLEOTIDE SEQUENCE</scope>
    <source>
        <strain evidence="2">AVDCRST_MAG40</strain>
    </source>
</reference>